<accession>A0A5J5F9C1</accession>
<dbReference type="EMBL" id="VXIS01000010">
    <property type="protein sequence ID" value="KAA8914005.1"/>
    <property type="molecule type" value="Genomic_DNA"/>
</dbReference>
<keyword evidence="3" id="KW-1185">Reference proteome</keyword>
<name>A0A5J5F9C1_9PEZI</name>
<evidence type="ECO:0000313" key="2">
    <source>
        <dbReference type="EMBL" id="KAA8914005.1"/>
    </source>
</evidence>
<gene>
    <name evidence="2" type="ORF">FN846DRAFT_902464</name>
</gene>
<protein>
    <submittedName>
        <fullName evidence="2">Uncharacterized protein</fullName>
    </submittedName>
</protein>
<dbReference type="OrthoDB" id="5425163at2759"/>
<sequence length="248" mass="26483">MSPPTACQTRSTQSTAAVDSNTAALSSAAATAHQLSTEMEGSATPPTTSTTTDNPAQNNNILHAVLATFSPQERERALVCLLTPSNHGSALAPSGSDLQGNAISFTPANQIAPFAAHDINVAPTVHFTPAIYFAPAKHTAVATSNPAIASIHERYPAIDNLYRKEILENRIQAKNIIKLSTSFSPSARRRETVNLGTIIIPTAEKDRDSQDYRGGLPSLMQAFEIYGQILRHFAPLGTCLELQHALVD</sequence>
<dbReference type="InParanoid" id="A0A5J5F9C1"/>
<feature type="region of interest" description="Disordered" evidence="1">
    <location>
        <begin position="28"/>
        <end position="57"/>
    </location>
</feature>
<dbReference type="AlphaFoldDB" id="A0A5J5F9C1"/>
<evidence type="ECO:0000313" key="3">
    <source>
        <dbReference type="Proteomes" id="UP000326924"/>
    </source>
</evidence>
<reference evidence="2 3" key="1">
    <citation type="submission" date="2019-09" db="EMBL/GenBank/DDBJ databases">
        <title>Draft genome of the ectomycorrhizal ascomycete Sphaerosporella brunnea.</title>
        <authorList>
            <consortium name="DOE Joint Genome Institute"/>
            <person name="Benucci G.M."/>
            <person name="Marozzi G."/>
            <person name="Antonielli L."/>
            <person name="Sanchez S."/>
            <person name="Marco P."/>
            <person name="Wang X."/>
            <person name="Falini L.B."/>
            <person name="Barry K."/>
            <person name="Haridas S."/>
            <person name="Lipzen A."/>
            <person name="Labutti K."/>
            <person name="Grigoriev I.V."/>
            <person name="Murat C."/>
            <person name="Martin F."/>
            <person name="Albertini E."/>
            <person name="Donnini D."/>
            <person name="Bonito G."/>
        </authorList>
    </citation>
    <scope>NUCLEOTIDE SEQUENCE [LARGE SCALE GENOMIC DNA]</scope>
    <source>
        <strain evidence="2 3">Sb_GMNB300</strain>
    </source>
</reference>
<comment type="caution">
    <text evidence="2">The sequence shown here is derived from an EMBL/GenBank/DDBJ whole genome shotgun (WGS) entry which is preliminary data.</text>
</comment>
<proteinExistence type="predicted"/>
<evidence type="ECO:0000256" key="1">
    <source>
        <dbReference type="SAM" id="MobiDB-lite"/>
    </source>
</evidence>
<dbReference type="Proteomes" id="UP000326924">
    <property type="component" value="Unassembled WGS sequence"/>
</dbReference>
<organism evidence="2 3">
    <name type="scientific">Sphaerosporella brunnea</name>
    <dbReference type="NCBI Taxonomy" id="1250544"/>
    <lineage>
        <taxon>Eukaryota</taxon>
        <taxon>Fungi</taxon>
        <taxon>Dikarya</taxon>
        <taxon>Ascomycota</taxon>
        <taxon>Pezizomycotina</taxon>
        <taxon>Pezizomycetes</taxon>
        <taxon>Pezizales</taxon>
        <taxon>Pyronemataceae</taxon>
        <taxon>Sphaerosporella</taxon>
    </lineage>
</organism>